<protein>
    <submittedName>
        <fullName evidence="6">GDP-L-fucose synthase</fullName>
        <ecNumber evidence="6">1.1.1.271</ecNumber>
    </submittedName>
</protein>
<reference evidence="6" key="1">
    <citation type="submission" date="2022-09" db="EMBL/GenBank/DDBJ databases">
        <title>Actin cytoskeleton and complex cell architecture in an #Asgard archaeon.</title>
        <authorList>
            <person name="Ponce Toledo R.I."/>
            <person name="Schleper C."/>
            <person name="Rodrigues Oliveira T."/>
            <person name="Wollweber F."/>
            <person name="Xu J."/>
            <person name="Rittmann S."/>
            <person name="Klingl A."/>
            <person name="Pilhofer M."/>
        </authorList>
    </citation>
    <scope>NUCLEOTIDE SEQUENCE</scope>
    <source>
        <strain evidence="6">B-35</strain>
    </source>
</reference>
<dbReference type="InterPro" id="IPR001509">
    <property type="entry name" value="Epimerase_deHydtase"/>
</dbReference>
<dbReference type="PANTHER" id="PTHR43078:SF6">
    <property type="entry name" value="UDP-GLUCURONIC ACID DECARBOXYLASE 1"/>
    <property type="match status" value="1"/>
</dbReference>
<evidence type="ECO:0000256" key="2">
    <source>
        <dbReference type="ARBA" id="ARBA00022793"/>
    </source>
</evidence>
<dbReference type="EMBL" id="CP104013">
    <property type="protein sequence ID" value="UYP47705.1"/>
    <property type="molecule type" value="Genomic_DNA"/>
</dbReference>
<comment type="cofactor">
    <cofactor evidence="1">
        <name>NAD(+)</name>
        <dbReference type="ChEBI" id="CHEBI:57540"/>
    </cofactor>
</comment>
<keyword evidence="7" id="KW-1185">Reference proteome</keyword>
<dbReference type="GO" id="GO:0050577">
    <property type="term" value="F:GDP-L-fucose synthase activity"/>
    <property type="evidence" value="ECO:0007669"/>
    <property type="project" value="UniProtKB-EC"/>
</dbReference>
<keyword evidence="2" id="KW-0210">Decarboxylase</keyword>
<accession>A0ABY6HWA6</accession>
<organism evidence="6 7">
    <name type="scientific">Candidatus Lokiarchaeum ossiferum</name>
    <dbReference type="NCBI Taxonomy" id="2951803"/>
    <lineage>
        <taxon>Archaea</taxon>
        <taxon>Promethearchaeati</taxon>
        <taxon>Promethearchaeota</taxon>
        <taxon>Promethearchaeia</taxon>
        <taxon>Promethearchaeales</taxon>
        <taxon>Promethearchaeaceae</taxon>
        <taxon>Candidatus Lokiarchaeum</taxon>
    </lineage>
</organism>
<evidence type="ECO:0000256" key="3">
    <source>
        <dbReference type="ARBA" id="ARBA00023027"/>
    </source>
</evidence>
<evidence type="ECO:0000313" key="7">
    <source>
        <dbReference type="Proteomes" id="UP001208689"/>
    </source>
</evidence>
<feature type="domain" description="NAD-dependent epimerase/dehydratase" evidence="5">
    <location>
        <begin position="27"/>
        <end position="266"/>
    </location>
</feature>
<dbReference type="SUPFAM" id="SSF51735">
    <property type="entry name" value="NAD(P)-binding Rossmann-fold domains"/>
    <property type="match status" value="1"/>
</dbReference>
<dbReference type="InterPro" id="IPR036291">
    <property type="entry name" value="NAD(P)-bd_dom_sf"/>
</dbReference>
<keyword evidence="4" id="KW-0456">Lyase</keyword>
<dbReference type="Gene3D" id="3.40.50.720">
    <property type="entry name" value="NAD(P)-binding Rossmann-like Domain"/>
    <property type="match status" value="1"/>
</dbReference>
<dbReference type="EC" id="1.1.1.271" evidence="6"/>
<evidence type="ECO:0000256" key="4">
    <source>
        <dbReference type="ARBA" id="ARBA00023239"/>
    </source>
</evidence>
<dbReference type="InterPro" id="IPR044516">
    <property type="entry name" value="UXS-like"/>
</dbReference>
<dbReference type="Proteomes" id="UP001208689">
    <property type="component" value="Chromosome"/>
</dbReference>
<dbReference type="Pfam" id="PF01370">
    <property type="entry name" value="Epimerase"/>
    <property type="match status" value="1"/>
</dbReference>
<evidence type="ECO:0000313" key="6">
    <source>
        <dbReference type="EMBL" id="UYP47705.1"/>
    </source>
</evidence>
<evidence type="ECO:0000256" key="1">
    <source>
        <dbReference type="ARBA" id="ARBA00001911"/>
    </source>
</evidence>
<evidence type="ECO:0000259" key="5">
    <source>
        <dbReference type="Pfam" id="PF01370"/>
    </source>
</evidence>
<proteinExistence type="predicted"/>
<sequence length="353" mass="39915">MYDHEKEISEIASRLQKDNISFKDKNILMTGGAGFLGSWMCETLLSQGANVICIDNLSSGQWTNISHLINNPHFRFIRHDISTPIYFGKVVPNAICYPNITDRIDFVMHLASRASPFEFKNHAISIMKSNTLGTMNALGIALEHNSVLFYSSTSECYGNPPPSQVPTSEDYWGHVNPIGPRSCYDESKRAGEAFLKAYELQHNVNVHFARIFNTYGPRIRAGKEFGRVVPNFINQCLNDEPITVFGDGNQTRCFTYVVDEVEGLLRDAFIPEARGLPINVGQVKVDSVLYLAETIKRITNSNSKIIFKPLPIDDPILRQPDLTRAKKILNWEPRTDLDTGLKKTIQWFKETQV</sequence>
<keyword evidence="3" id="KW-0520">NAD</keyword>
<gene>
    <name evidence="6" type="ORF">NEF87_003990</name>
</gene>
<keyword evidence="6" id="KW-0560">Oxidoreductase</keyword>
<dbReference type="PANTHER" id="PTHR43078">
    <property type="entry name" value="UDP-GLUCURONIC ACID DECARBOXYLASE-RELATED"/>
    <property type="match status" value="1"/>
</dbReference>
<name>A0ABY6HWA6_9ARCH</name>